<sequence>MIRVMFVCLGNICRSPMAEFVFRDMIKKKGLESMICCESSATSTEEIGNSVHYGTKKKLKEVGIIVDGKQAVQLKRSDYDKYDLLLGMEQRNITNMMRILGSDSLGKVKRLLDFSERPRDIADPWYTGDFEITYQDVYEGCDHLLTYLINNYGIHPKEPKG</sequence>
<dbReference type="InterPro" id="IPR050438">
    <property type="entry name" value="LMW_PTPase"/>
</dbReference>
<feature type="active site" description="Nucleophile" evidence="6">
    <location>
        <position position="8"/>
    </location>
</feature>
<dbReference type="InterPro" id="IPR036196">
    <property type="entry name" value="Ptyr_pPase_sf"/>
</dbReference>
<dbReference type="Proteomes" id="UP000262969">
    <property type="component" value="Unassembled WGS sequence"/>
</dbReference>
<comment type="catalytic activity">
    <reaction evidence="5">
        <text>O-phospho-L-tyrosyl-[protein] + H2O = L-tyrosyl-[protein] + phosphate</text>
        <dbReference type="Rhea" id="RHEA:10684"/>
        <dbReference type="Rhea" id="RHEA-COMP:10136"/>
        <dbReference type="Rhea" id="RHEA-COMP:20101"/>
        <dbReference type="ChEBI" id="CHEBI:15377"/>
        <dbReference type="ChEBI" id="CHEBI:43474"/>
        <dbReference type="ChEBI" id="CHEBI:46858"/>
        <dbReference type="ChEBI" id="CHEBI:61978"/>
        <dbReference type="EC" id="3.1.3.48"/>
    </reaction>
</comment>
<evidence type="ECO:0000256" key="3">
    <source>
        <dbReference type="ARBA" id="ARBA00022801"/>
    </source>
</evidence>
<gene>
    <name evidence="8" type="ORF">DHW61_04390</name>
</gene>
<dbReference type="GO" id="GO:0004725">
    <property type="term" value="F:protein tyrosine phosphatase activity"/>
    <property type="evidence" value="ECO:0007669"/>
    <property type="project" value="UniProtKB-EC"/>
</dbReference>
<evidence type="ECO:0000256" key="4">
    <source>
        <dbReference type="ARBA" id="ARBA00022912"/>
    </source>
</evidence>
<dbReference type="InterPro" id="IPR023485">
    <property type="entry name" value="Ptyr_pPase"/>
</dbReference>
<evidence type="ECO:0000256" key="6">
    <source>
        <dbReference type="PIRSR" id="PIRSR617867-1"/>
    </source>
</evidence>
<organism evidence="8 9">
    <name type="scientific">Lachnoclostridium phytofermentans</name>
    <dbReference type="NCBI Taxonomy" id="66219"/>
    <lineage>
        <taxon>Bacteria</taxon>
        <taxon>Bacillati</taxon>
        <taxon>Bacillota</taxon>
        <taxon>Clostridia</taxon>
        <taxon>Lachnospirales</taxon>
        <taxon>Lachnospiraceae</taxon>
    </lineage>
</organism>
<accession>A0A3D2X509</accession>
<evidence type="ECO:0000313" key="9">
    <source>
        <dbReference type="Proteomes" id="UP000262969"/>
    </source>
</evidence>
<reference evidence="8 9" key="1">
    <citation type="journal article" date="2018" name="Nat. Biotechnol.">
        <title>A standardized bacterial taxonomy based on genome phylogeny substantially revises the tree of life.</title>
        <authorList>
            <person name="Parks D.H."/>
            <person name="Chuvochina M."/>
            <person name="Waite D.W."/>
            <person name="Rinke C."/>
            <person name="Skarshewski A."/>
            <person name="Chaumeil P.A."/>
            <person name="Hugenholtz P."/>
        </authorList>
    </citation>
    <scope>NUCLEOTIDE SEQUENCE [LARGE SCALE GENOMIC DNA]</scope>
    <source>
        <strain evidence="8">UBA11728</strain>
    </source>
</reference>
<dbReference type="SMART" id="SM00226">
    <property type="entry name" value="LMWPc"/>
    <property type="match status" value="1"/>
</dbReference>
<keyword evidence="3" id="KW-0378">Hydrolase</keyword>
<dbReference type="EC" id="3.1.3.48" evidence="2"/>
<evidence type="ECO:0000256" key="1">
    <source>
        <dbReference type="ARBA" id="ARBA00011063"/>
    </source>
</evidence>
<evidence type="ECO:0000259" key="7">
    <source>
        <dbReference type="SMART" id="SM00226"/>
    </source>
</evidence>
<feature type="domain" description="Phosphotyrosine protein phosphatase I" evidence="7">
    <location>
        <begin position="2"/>
        <end position="147"/>
    </location>
</feature>
<comment type="similarity">
    <text evidence="1">Belongs to the low molecular weight phosphotyrosine protein phosphatase family.</text>
</comment>
<protein>
    <recommendedName>
        <fullName evidence="2">protein-tyrosine-phosphatase</fullName>
        <ecNumber evidence="2">3.1.3.48</ecNumber>
    </recommendedName>
</protein>
<dbReference type="AlphaFoldDB" id="A0A3D2X509"/>
<dbReference type="SUPFAM" id="SSF52788">
    <property type="entry name" value="Phosphotyrosine protein phosphatases I"/>
    <property type="match status" value="1"/>
</dbReference>
<dbReference type="PANTHER" id="PTHR11717:SF7">
    <property type="entry name" value="LOW MOLECULAR WEIGHT PHOSPHOTYROSINE PROTEIN PHOSPHATASE"/>
    <property type="match status" value="1"/>
</dbReference>
<dbReference type="CDD" id="cd16343">
    <property type="entry name" value="LMWPTP"/>
    <property type="match status" value="1"/>
</dbReference>
<evidence type="ECO:0000313" key="8">
    <source>
        <dbReference type="EMBL" id="HCL01645.1"/>
    </source>
</evidence>
<dbReference type="InterPro" id="IPR017867">
    <property type="entry name" value="Tyr_phospatase_low_mol_wt"/>
</dbReference>
<feature type="active site" description="Proton donor" evidence="6">
    <location>
        <position position="123"/>
    </location>
</feature>
<dbReference type="EMBL" id="DPVV01000153">
    <property type="protein sequence ID" value="HCL01645.1"/>
    <property type="molecule type" value="Genomic_DNA"/>
</dbReference>
<comment type="caution">
    <text evidence="8">The sequence shown here is derived from an EMBL/GenBank/DDBJ whole genome shotgun (WGS) entry which is preliminary data.</text>
</comment>
<evidence type="ECO:0000256" key="5">
    <source>
        <dbReference type="ARBA" id="ARBA00051722"/>
    </source>
</evidence>
<dbReference type="Gene3D" id="3.40.50.2300">
    <property type="match status" value="1"/>
</dbReference>
<keyword evidence="4" id="KW-0904">Protein phosphatase</keyword>
<dbReference type="PANTHER" id="PTHR11717">
    <property type="entry name" value="LOW MOLECULAR WEIGHT PROTEIN TYROSINE PHOSPHATASE"/>
    <property type="match status" value="1"/>
</dbReference>
<feature type="active site" evidence="6">
    <location>
        <position position="14"/>
    </location>
</feature>
<proteinExistence type="inferred from homology"/>
<name>A0A3D2X509_9FIRM</name>
<dbReference type="PRINTS" id="PR00719">
    <property type="entry name" value="LMWPTPASE"/>
</dbReference>
<evidence type="ECO:0000256" key="2">
    <source>
        <dbReference type="ARBA" id="ARBA00013064"/>
    </source>
</evidence>
<dbReference type="Pfam" id="PF01451">
    <property type="entry name" value="LMWPc"/>
    <property type="match status" value="1"/>
</dbReference>